<keyword evidence="1" id="KW-0472">Membrane</keyword>
<feature type="transmembrane region" description="Helical" evidence="1">
    <location>
        <begin position="166"/>
        <end position="189"/>
    </location>
</feature>
<evidence type="ECO:0000313" key="2">
    <source>
        <dbReference type="EMBL" id="GIY93693.1"/>
    </source>
</evidence>
<dbReference type="AlphaFoldDB" id="A0AAV4XIV2"/>
<keyword evidence="3" id="KW-1185">Reference proteome</keyword>
<protein>
    <submittedName>
        <fullName evidence="2">Uncharacterized protein</fullName>
    </submittedName>
</protein>
<sequence>MIQSCKNKVFRFESNTTYAKRGIYKAFKVLTHHRIFGAYGLFVKEHVFLTRNFRSVWTLVKEHVFRTLGRESGTENVGEISWGLSSTAFFGTCFGSICSFLHLRLSHPGFDVCQKKIFGSVDQNIKDGERSFRFCLHLWFSQSVANFGTKISMQSEREKCLFEIDFWGGFSWLKVFTMSSSIALVFLIADKK</sequence>
<proteinExistence type="predicted"/>
<evidence type="ECO:0000256" key="1">
    <source>
        <dbReference type="SAM" id="Phobius"/>
    </source>
</evidence>
<evidence type="ECO:0000313" key="3">
    <source>
        <dbReference type="Proteomes" id="UP001054945"/>
    </source>
</evidence>
<reference evidence="2 3" key="1">
    <citation type="submission" date="2021-06" db="EMBL/GenBank/DDBJ databases">
        <title>Caerostris extrusa draft genome.</title>
        <authorList>
            <person name="Kono N."/>
            <person name="Arakawa K."/>
        </authorList>
    </citation>
    <scope>NUCLEOTIDE SEQUENCE [LARGE SCALE GENOMIC DNA]</scope>
</reference>
<dbReference type="Proteomes" id="UP001054945">
    <property type="component" value="Unassembled WGS sequence"/>
</dbReference>
<comment type="caution">
    <text evidence="2">The sequence shown here is derived from an EMBL/GenBank/DDBJ whole genome shotgun (WGS) entry which is preliminary data.</text>
</comment>
<name>A0AAV4XIV2_CAEEX</name>
<dbReference type="EMBL" id="BPLR01000293">
    <property type="protein sequence ID" value="GIY93693.1"/>
    <property type="molecule type" value="Genomic_DNA"/>
</dbReference>
<accession>A0AAV4XIV2</accession>
<organism evidence="2 3">
    <name type="scientific">Caerostris extrusa</name>
    <name type="common">Bark spider</name>
    <name type="synonym">Caerostris bankana</name>
    <dbReference type="NCBI Taxonomy" id="172846"/>
    <lineage>
        <taxon>Eukaryota</taxon>
        <taxon>Metazoa</taxon>
        <taxon>Ecdysozoa</taxon>
        <taxon>Arthropoda</taxon>
        <taxon>Chelicerata</taxon>
        <taxon>Arachnida</taxon>
        <taxon>Araneae</taxon>
        <taxon>Araneomorphae</taxon>
        <taxon>Entelegynae</taxon>
        <taxon>Araneoidea</taxon>
        <taxon>Araneidae</taxon>
        <taxon>Caerostris</taxon>
    </lineage>
</organism>
<keyword evidence="1" id="KW-1133">Transmembrane helix</keyword>
<gene>
    <name evidence="2" type="ORF">CEXT_11211</name>
</gene>
<keyword evidence="1" id="KW-0812">Transmembrane</keyword>